<keyword evidence="4" id="KW-0121">Carboxypeptidase</keyword>
<dbReference type="PANTHER" id="PTHR30023">
    <property type="entry name" value="D-ALANYL-D-ALANINE CARBOXYPEPTIDASE"/>
    <property type="match status" value="1"/>
</dbReference>
<dbReference type="PRINTS" id="PR00922">
    <property type="entry name" value="DADACBPTASE3"/>
</dbReference>
<feature type="signal peptide" evidence="3">
    <location>
        <begin position="1"/>
        <end position="40"/>
    </location>
</feature>
<dbReference type="EMBL" id="BMVU01000005">
    <property type="protein sequence ID" value="GGX65787.1"/>
    <property type="molecule type" value="Genomic_DNA"/>
</dbReference>
<protein>
    <submittedName>
        <fullName evidence="4">D-alanyl-D-alanine carboxypeptidase DacC</fullName>
    </submittedName>
</protein>
<comment type="caution">
    <text evidence="4">The sequence shown here is derived from an EMBL/GenBank/DDBJ whole genome shotgun (WGS) entry which is preliminary data.</text>
</comment>
<dbReference type="Gene3D" id="3.40.710.10">
    <property type="entry name" value="DD-peptidase/beta-lactamase superfamily"/>
    <property type="match status" value="2"/>
</dbReference>
<dbReference type="SUPFAM" id="SSF56601">
    <property type="entry name" value="beta-lactamase/transpeptidase-like"/>
    <property type="match status" value="1"/>
</dbReference>
<comment type="similarity">
    <text evidence="1">Belongs to the peptidase S13 family.</text>
</comment>
<dbReference type="InterPro" id="IPR000667">
    <property type="entry name" value="Peptidase_S13"/>
</dbReference>
<proteinExistence type="inferred from homology"/>
<evidence type="ECO:0000256" key="3">
    <source>
        <dbReference type="SAM" id="SignalP"/>
    </source>
</evidence>
<evidence type="ECO:0000313" key="5">
    <source>
        <dbReference type="Proteomes" id="UP000619244"/>
    </source>
</evidence>
<evidence type="ECO:0000256" key="1">
    <source>
        <dbReference type="ARBA" id="ARBA00006096"/>
    </source>
</evidence>
<reference evidence="4" key="1">
    <citation type="journal article" date="2014" name="Int. J. Syst. Evol. Microbiol.">
        <title>Complete genome sequence of Corynebacterium casei LMG S-19264T (=DSM 44701T), isolated from a smear-ripened cheese.</title>
        <authorList>
            <consortium name="US DOE Joint Genome Institute (JGI-PGF)"/>
            <person name="Walter F."/>
            <person name="Albersmeier A."/>
            <person name="Kalinowski J."/>
            <person name="Ruckert C."/>
        </authorList>
    </citation>
    <scope>NUCLEOTIDE SEQUENCE</scope>
    <source>
        <strain evidence="4">JCM 4790</strain>
    </source>
</reference>
<keyword evidence="4" id="KW-0645">Protease</keyword>
<dbReference type="NCBIfam" id="TIGR00666">
    <property type="entry name" value="PBP4"/>
    <property type="match status" value="1"/>
</dbReference>
<sequence>MRTTANSPRPGSGLLGRSRAWPLVLALVAAALGWSAPAGADGDRTGLPEAIDTVLGDSRMEGGAASVVVADAATGDVLYGRQPASRLMPASNTKLATSAAAMDVLGPGYRFTTDVLADGRRHGSVLAGDLYLRGTGDPTLLARDCDRLAAAVAGAGIERVTGRLVADDTRFDDRRLGRSWAADDESAYYSAPISALSVAPDTDYDTGSVIVRVEPGAEAGRRPRVTVTPPNDHVRVDVRATTVAEGGEDALTIEREHGGNTVTVSGTTPVGGSGAKEWISVWEPTGYAAAVFRDALAAHGVRVTGPTRTGRAAPATARRLASHASMPLKDLLVPFMKLSNNMHAEVLTKAMGYETAGEGGWPAGLAAIGAYLKGVGIDTGGLRQVDGSGLSRMDNFTAGQFAELLRAVRDEPWYADWYRSLPVACDPERMTGGTLRSRMCGTPAALNARAKTGSLTGASALSGYVTDAGGRELVFSIVLNNYLAASVKPLEDAIVATLASSGDGGTVTAVRPGAARTAAGTASGDGDAECSWRKPARC</sequence>
<gene>
    <name evidence="4" type="primary">dacC</name>
    <name evidence="4" type="ORF">GCM10010358_20250</name>
</gene>
<keyword evidence="2" id="KW-0378">Hydrolase</keyword>
<dbReference type="Pfam" id="PF02113">
    <property type="entry name" value="Peptidase_S13"/>
    <property type="match status" value="1"/>
</dbReference>
<dbReference type="Gene3D" id="3.50.80.20">
    <property type="entry name" value="D-Ala-D-Ala carboxypeptidase C, peptidase S13"/>
    <property type="match status" value="1"/>
</dbReference>
<organism evidence="4 5">
    <name type="scientific">Streptomyces minutiscleroticus</name>
    <dbReference type="NCBI Taxonomy" id="68238"/>
    <lineage>
        <taxon>Bacteria</taxon>
        <taxon>Bacillati</taxon>
        <taxon>Actinomycetota</taxon>
        <taxon>Actinomycetes</taxon>
        <taxon>Kitasatosporales</taxon>
        <taxon>Streptomycetaceae</taxon>
        <taxon>Streptomyces</taxon>
    </lineage>
</organism>
<dbReference type="PANTHER" id="PTHR30023:SF0">
    <property type="entry name" value="PENICILLIN-SENSITIVE CARBOXYPEPTIDASE A"/>
    <property type="match status" value="1"/>
</dbReference>
<dbReference type="GO" id="GO:0006508">
    <property type="term" value="P:proteolysis"/>
    <property type="evidence" value="ECO:0007669"/>
    <property type="project" value="InterPro"/>
</dbReference>
<evidence type="ECO:0000313" key="4">
    <source>
        <dbReference type="EMBL" id="GGX65787.1"/>
    </source>
</evidence>
<dbReference type="AlphaFoldDB" id="A0A918KJQ8"/>
<dbReference type="GO" id="GO:0000270">
    <property type="term" value="P:peptidoglycan metabolic process"/>
    <property type="evidence" value="ECO:0007669"/>
    <property type="project" value="TreeGrafter"/>
</dbReference>
<keyword evidence="5" id="KW-1185">Reference proteome</keyword>
<dbReference type="Proteomes" id="UP000619244">
    <property type="component" value="Unassembled WGS sequence"/>
</dbReference>
<keyword evidence="3" id="KW-0732">Signal</keyword>
<name>A0A918KJQ8_9ACTN</name>
<evidence type="ECO:0000256" key="2">
    <source>
        <dbReference type="ARBA" id="ARBA00022801"/>
    </source>
</evidence>
<accession>A0A918KJQ8</accession>
<dbReference type="GO" id="GO:0004185">
    <property type="term" value="F:serine-type carboxypeptidase activity"/>
    <property type="evidence" value="ECO:0007669"/>
    <property type="project" value="InterPro"/>
</dbReference>
<reference evidence="4" key="2">
    <citation type="submission" date="2020-09" db="EMBL/GenBank/DDBJ databases">
        <authorList>
            <person name="Sun Q."/>
            <person name="Ohkuma M."/>
        </authorList>
    </citation>
    <scope>NUCLEOTIDE SEQUENCE</scope>
    <source>
        <strain evidence="4">JCM 4790</strain>
    </source>
</reference>
<dbReference type="InterPro" id="IPR012338">
    <property type="entry name" value="Beta-lactam/transpept-like"/>
</dbReference>
<feature type="chain" id="PRO_5037195454" evidence="3">
    <location>
        <begin position="41"/>
        <end position="538"/>
    </location>
</feature>